<feature type="transmembrane region" description="Helical" evidence="1">
    <location>
        <begin position="98"/>
        <end position="119"/>
    </location>
</feature>
<dbReference type="KEGG" id="cted:CTEST_10785"/>
<feature type="transmembrane region" description="Helical" evidence="1">
    <location>
        <begin position="52"/>
        <end position="78"/>
    </location>
</feature>
<keyword evidence="1" id="KW-0472">Membrane</keyword>
<feature type="transmembrane region" description="Helical" evidence="1">
    <location>
        <begin position="164"/>
        <end position="186"/>
    </location>
</feature>
<name>A0A0G3H9W6_9CORY</name>
<keyword evidence="3" id="KW-1185">Reference proteome</keyword>
<organism evidence="2 3">
    <name type="scientific">Corynebacterium testudinoris</name>
    <dbReference type="NCBI Taxonomy" id="136857"/>
    <lineage>
        <taxon>Bacteria</taxon>
        <taxon>Bacillati</taxon>
        <taxon>Actinomycetota</taxon>
        <taxon>Actinomycetes</taxon>
        <taxon>Mycobacteriales</taxon>
        <taxon>Corynebacteriaceae</taxon>
        <taxon>Corynebacterium</taxon>
    </lineage>
</organism>
<dbReference type="Proteomes" id="UP000035540">
    <property type="component" value="Chromosome"/>
</dbReference>
<evidence type="ECO:0008006" key="4">
    <source>
        <dbReference type="Google" id="ProtNLM"/>
    </source>
</evidence>
<reference evidence="3" key="2">
    <citation type="submission" date="2015-05" db="EMBL/GenBank/DDBJ databases">
        <title>Complete genome sequence of Corynebacterium testudinoris DSM 44614, recovered from necrotic lesions in the mouth of a tortoise.</title>
        <authorList>
            <person name="Ruckert C."/>
            <person name="Albersmeier A."/>
            <person name="Winkler A."/>
            <person name="Tauch A."/>
        </authorList>
    </citation>
    <scope>NUCLEOTIDE SEQUENCE [LARGE SCALE GENOMIC DNA]</scope>
    <source>
        <strain evidence="3">DSM 44614</strain>
    </source>
</reference>
<evidence type="ECO:0000256" key="1">
    <source>
        <dbReference type="SAM" id="Phobius"/>
    </source>
</evidence>
<dbReference type="RefSeq" id="WP_047253714.1">
    <property type="nucleotide sequence ID" value="NZ_CP011545.1"/>
</dbReference>
<protein>
    <recommendedName>
        <fullName evidence="4">Integral membrane protein</fullName>
    </recommendedName>
</protein>
<dbReference type="OrthoDB" id="4412277at2"/>
<dbReference type="AlphaFoldDB" id="A0A0G3H9W6"/>
<dbReference type="PATRIC" id="fig|136857.5.peg.2139"/>
<gene>
    <name evidence="2" type="ORF">CTEST_10785</name>
</gene>
<reference evidence="2 3" key="1">
    <citation type="journal article" date="2015" name="Genome Announc.">
        <title>Complete Genome Sequence of the Type Strain Corynebacterium testudinoris DSM 44614, Recovered from Necrotic Lesions in the Mouth of a Tortoise.</title>
        <authorList>
            <person name="Ruckert C."/>
            <person name="Kriete M."/>
            <person name="Jaenicke S."/>
            <person name="Winkler A."/>
            <person name="Tauch A."/>
        </authorList>
    </citation>
    <scope>NUCLEOTIDE SEQUENCE [LARGE SCALE GENOMIC DNA]</scope>
    <source>
        <strain evidence="2 3">DSM 44614</strain>
    </source>
</reference>
<evidence type="ECO:0000313" key="3">
    <source>
        <dbReference type="Proteomes" id="UP000035540"/>
    </source>
</evidence>
<sequence length="258" mass="27827">MTQPYDPYSASEGENSGYAGYSENPQAFDTSNRTIDAVESFTQGSKALFSNFLPWVLSFLVYFAVSVGIVLVAIVPIIVSSDVTTDAYGNEQPQFTPLGVIALVVAYLLLFAVSFVWSLNMYRNGVRQVRGENVTFGDFFKLSGLAAPLGVYLLVSILTLLGMVLFIIPGLVVAFFLYFALSLVFIRPQDGVLGALRNSFQIVKANPGATFLIVLFTILLQGVGSLIVIGIIVALPMTMCIVAHAALKASGEPIPYRS</sequence>
<feature type="transmembrane region" description="Helical" evidence="1">
    <location>
        <begin position="139"/>
        <end position="158"/>
    </location>
</feature>
<keyword evidence="1" id="KW-0812">Transmembrane</keyword>
<dbReference type="STRING" id="136857.CTEST_10785"/>
<proteinExistence type="predicted"/>
<keyword evidence="1" id="KW-1133">Transmembrane helix</keyword>
<evidence type="ECO:0000313" key="2">
    <source>
        <dbReference type="EMBL" id="AKK09575.1"/>
    </source>
</evidence>
<accession>A0A0G3H9W6</accession>
<dbReference type="EMBL" id="CP011545">
    <property type="protein sequence ID" value="AKK09575.1"/>
    <property type="molecule type" value="Genomic_DNA"/>
</dbReference>